<organism evidence="2">
    <name type="scientific">Roseihalotalea indica</name>
    <dbReference type="NCBI Taxonomy" id="2867963"/>
    <lineage>
        <taxon>Bacteria</taxon>
        <taxon>Pseudomonadati</taxon>
        <taxon>Bacteroidota</taxon>
        <taxon>Cytophagia</taxon>
        <taxon>Cytophagales</taxon>
        <taxon>Catalimonadaceae</taxon>
        <taxon>Roseihalotalea</taxon>
    </lineage>
</organism>
<feature type="transmembrane region" description="Helical" evidence="1">
    <location>
        <begin position="14"/>
        <end position="35"/>
    </location>
</feature>
<feature type="transmembrane region" description="Helical" evidence="1">
    <location>
        <begin position="106"/>
        <end position="124"/>
    </location>
</feature>
<evidence type="ECO:0000256" key="1">
    <source>
        <dbReference type="SAM" id="Phobius"/>
    </source>
</evidence>
<feature type="transmembrane region" description="Helical" evidence="1">
    <location>
        <begin position="79"/>
        <end position="100"/>
    </location>
</feature>
<evidence type="ECO:0000313" key="2">
    <source>
        <dbReference type="EMBL" id="WKN37043.1"/>
    </source>
</evidence>
<keyword evidence="1" id="KW-1133">Transmembrane helix</keyword>
<protein>
    <submittedName>
        <fullName evidence="2">DUF1449 family protein</fullName>
    </submittedName>
</protein>
<dbReference type="EMBL" id="CP120682">
    <property type="protein sequence ID" value="WKN37043.1"/>
    <property type="molecule type" value="Genomic_DNA"/>
</dbReference>
<keyword evidence="1" id="KW-0472">Membrane</keyword>
<proteinExistence type="predicted"/>
<accession>A0AA49JDP7</accession>
<sequence>MKELFTAAVSAPNLIPTLLLAFVLIYWLVVLLGAIDIDSLDVDLDLDTDVDVDADVDGHLSGAGFDGVLAFFNLGQIPLMVFLSFWILPVWVLSVLGNYYLGNSSFMIGLLVLLPSLVAGLFIAKFLTTPLVKVFAGLNQEANETVIGKICTITSQASHLKAGQARVQTSGAPLLLNVKTYEGITLDRGETGMVIEQQEGRNIYFIEPYIN</sequence>
<keyword evidence="1" id="KW-0812">Transmembrane</keyword>
<reference evidence="2" key="2">
    <citation type="journal article" date="2024" name="Antonie Van Leeuwenhoek">
        <title>Roseihalotalea indica gen. nov., sp. nov., a halophilic Bacteroidetes from mesopelagic Southwest Indian Ocean with higher carbohydrate metabolic potential.</title>
        <authorList>
            <person name="Chen B."/>
            <person name="Zhang M."/>
            <person name="Lin D."/>
            <person name="Ye J."/>
            <person name="Tang K."/>
        </authorList>
    </citation>
    <scope>NUCLEOTIDE SEQUENCE</scope>
    <source>
        <strain evidence="2">TK19036</strain>
    </source>
</reference>
<reference evidence="2" key="1">
    <citation type="journal article" date="2023" name="Comput. Struct. Biotechnol. J.">
        <title>Discovery of a novel marine Bacteroidetes with a rich repertoire of carbohydrate-active enzymes.</title>
        <authorList>
            <person name="Chen B."/>
            <person name="Liu G."/>
            <person name="Chen Q."/>
            <person name="Wang H."/>
            <person name="Liu L."/>
            <person name="Tang K."/>
        </authorList>
    </citation>
    <scope>NUCLEOTIDE SEQUENCE</scope>
    <source>
        <strain evidence="2">TK19036</strain>
    </source>
</reference>
<name>A0AA49JDP7_9BACT</name>
<dbReference type="AlphaFoldDB" id="A0AA49JDP7"/>
<gene>
    <name evidence="2" type="ORF">K4G66_32250</name>
</gene>